<gene>
    <name evidence="2" type="ORF">ASIM_LOCUS7324</name>
</gene>
<dbReference type="EMBL" id="UYRR01017507">
    <property type="protein sequence ID" value="VDK28941.1"/>
    <property type="molecule type" value="Genomic_DNA"/>
</dbReference>
<dbReference type="OrthoDB" id="5824531at2759"/>
<reference evidence="2 3" key="2">
    <citation type="submission" date="2018-11" db="EMBL/GenBank/DDBJ databases">
        <authorList>
            <consortium name="Pathogen Informatics"/>
        </authorList>
    </citation>
    <scope>NUCLEOTIDE SEQUENCE [LARGE SCALE GENOMIC DNA]</scope>
</reference>
<dbReference type="WBParaSite" id="ASIM_0000755501-mRNA-1">
    <property type="protein sequence ID" value="ASIM_0000755501-mRNA-1"/>
    <property type="gene ID" value="ASIM_0000755501"/>
</dbReference>
<evidence type="ECO:0000313" key="3">
    <source>
        <dbReference type="Proteomes" id="UP000267096"/>
    </source>
</evidence>
<evidence type="ECO:0000256" key="1">
    <source>
        <dbReference type="SAM" id="MobiDB-lite"/>
    </source>
</evidence>
<name>A0A0M3JIT9_ANISI</name>
<reference evidence="4" key="1">
    <citation type="submission" date="2017-02" db="UniProtKB">
        <authorList>
            <consortium name="WormBaseParasite"/>
        </authorList>
    </citation>
    <scope>IDENTIFICATION</scope>
</reference>
<evidence type="ECO:0000313" key="4">
    <source>
        <dbReference type="WBParaSite" id="ASIM_0000755501-mRNA-1"/>
    </source>
</evidence>
<organism evidence="4">
    <name type="scientific">Anisakis simplex</name>
    <name type="common">Herring worm</name>
    <dbReference type="NCBI Taxonomy" id="6269"/>
    <lineage>
        <taxon>Eukaryota</taxon>
        <taxon>Metazoa</taxon>
        <taxon>Ecdysozoa</taxon>
        <taxon>Nematoda</taxon>
        <taxon>Chromadorea</taxon>
        <taxon>Rhabditida</taxon>
        <taxon>Spirurina</taxon>
        <taxon>Ascaridomorpha</taxon>
        <taxon>Ascaridoidea</taxon>
        <taxon>Anisakidae</taxon>
        <taxon>Anisakis</taxon>
        <taxon>Anisakis simplex complex</taxon>
    </lineage>
</organism>
<proteinExistence type="predicted"/>
<keyword evidence="3" id="KW-1185">Reference proteome</keyword>
<feature type="region of interest" description="Disordered" evidence="1">
    <location>
        <begin position="1"/>
        <end position="21"/>
    </location>
</feature>
<dbReference type="AlphaFoldDB" id="A0A0M3JIT9"/>
<evidence type="ECO:0000313" key="2">
    <source>
        <dbReference type="EMBL" id="VDK28941.1"/>
    </source>
</evidence>
<protein>
    <submittedName>
        <fullName evidence="4">Catalase</fullName>
    </submittedName>
</protein>
<dbReference type="Proteomes" id="UP000267096">
    <property type="component" value="Unassembled WGS sequence"/>
</dbReference>
<sequence length="94" mass="10985">MIPKPWTRSSASMSPVAHSGPRRYYDRGPCGIPELDMMNDNMHVKRGNRHLNRPINFDILNTDFDFEANLALFDKDVRWFVCVQHSLNFCLLFV</sequence>
<accession>A0A0M3JIT9</accession>